<dbReference type="EMBL" id="JACGWN010000024">
    <property type="protein sequence ID" value="KAL0391373.1"/>
    <property type="molecule type" value="Genomic_DNA"/>
</dbReference>
<dbReference type="AlphaFoldDB" id="A0AAW2SG43"/>
<proteinExistence type="predicted"/>
<sequence>MLGRSHEQRGNIGPKNFMRCKGPVDKRNLFCDNCNKSGHSKETCFKIHSVPDLYKDLSEQRRKNRTGGRAYAVTDFEQQTVVEKSNMVASNNLVVELVESPRIMQNKIPLDPDMKTRNILAIGKQIGNLYF</sequence>
<reference evidence="1" key="2">
    <citation type="journal article" date="2024" name="Plant">
        <title>Genomic evolution and insights into agronomic trait innovations of Sesamum species.</title>
        <authorList>
            <person name="Miao H."/>
            <person name="Wang L."/>
            <person name="Qu L."/>
            <person name="Liu H."/>
            <person name="Sun Y."/>
            <person name="Le M."/>
            <person name="Wang Q."/>
            <person name="Wei S."/>
            <person name="Zheng Y."/>
            <person name="Lin W."/>
            <person name="Duan Y."/>
            <person name="Cao H."/>
            <person name="Xiong S."/>
            <person name="Wang X."/>
            <person name="Wei L."/>
            <person name="Li C."/>
            <person name="Ma Q."/>
            <person name="Ju M."/>
            <person name="Zhao R."/>
            <person name="Li G."/>
            <person name="Mu C."/>
            <person name="Tian Q."/>
            <person name="Mei H."/>
            <person name="Zhang T."/>
            <person name="Gao T."/>
            <person name="Zhang H."/>
        </authorList>
    </citation>
    <scope>NUCLEOTIDE SEQUENCE</scope>
    <source>
        <strain evidence="1">KEN1</strain>
    </source>
</reference>
<organism evidence="1">
    <name type="scientific">Sesamum latifolium</name>
    <dbReference type="NCBI Taxonomy" id="2727402"/>
    <lineage>
        <taxon>Eukaryota</taxon>
        <taxon>Viridiplantae</taxon>
        <taxon>Streptophyta</taxon>
        <taxon>Embryophyta</taxon>
        <taxon>Tracheophyta</taxon>
        <taxon>Spermatophyta</taxon>
        <taxon>Magnoliopsida</taxon>
        <taxon>eudicotyledons</taxon>
        <taxon>Gunneridae</taxon>
        <taxon>Pentapetalae</taxon>
        <taxon>asterids</taxon>
        <taxon>lamiids</taxon>
        <taxon>Lamiales</taxon>
        <taxon>Pedaliaceae</taxon>
        <taxon>Sesamum</taxon>
    </lineage>
</organism>
<comment type="caution">
    <text evidence="1">The sequence shown here is derived from an EMBL/GenBank/DDBJ whole genome shotgun (WGS) entry which is preliminary data.</text>
</comment>
<gene>
    <name evidence="1" type="ORF">Slati_4569300</name>
</gene>
<name>A0AAW2SG43_9LAMI</name>
<accession>A0AAW2SG43</accession>
<reference evidence="1" key="1">
    <citation type="submission" date="2020-06" db="EMBL/GenBank/DDBJ databases">
        <authorList>
            <person name="Li T."/>
            <person name="Hu X."/>
            <person name="Zhang T."/>
            <person name="Song X."/>
            <person name="Zhang H."/>
            <person name="Dai N."/>
            <person name="Sheng W."/>
            <person name="Hou X."/>
            <person name="Wei L."/>
        </authorList>
    </citation>
    <scope>NUCLEOTIDE SEQUENCE</scope>
    <source>
        <strain evidence="1">KEN1</strain>
        <tissue evidence="1">Leaf</tissue>
    </source>
</reference>
<protein>
    <submittedName>
        <fullName evidence="1">Uncharacterized protein</fullName>
    </submittedName>
</protein>
<evidence type="ECO:0000313" key="1">
    <source>
        <dbReference type="EMBL" id="KAL0391373.1"/>
    </source>
</evidence>